<proteinExistence type="predicted"/>
<reference evidence="1" key="1">
    <citation type="journal article" date="2021" name="Proc. Natl. Acad. Sci. U.S.A.">
        <title>A Catalog of Tens of Thousands of Viruses from Human Metagenomes Reveals Hidden Associations with Chronic Diseases.</title>
        <authorList>
            <person name="Tisza M.J."/>
            <person name="Buck C.B."/>
        </authorList>
    </citation>
    <scope>NUCLEOTIDE SEQUENCE</scope>
    <source>
        <strain evidence="1">CtSmR6</strain>
    </source>
</reference>
<name>A0A8S5TL97_9CAUD</name>
<organism evidence="1">
    <name type="scientific">Siphoviridae sp. ctSmR6</name>
    <dbReference type="NCBI Taxonomy" id="2827873"/>
    <lineage>
        <taxon>Viruses</taxon>
        <taxon>Duplodnaviria</taxon>
        <taxon>Heunggongvirae</taxon>
        <taxon>Uroviricota</taxon>
        <taxon>Caudoviricetes</taxon>
    </lineage>
</organism>
<evidence type="ECO:0000313" key="1">
    <source>
        <dbReference type="EMBL" id="DAF63827.1"/>
    </source>
</evidence>
<sequence>MTTADFLNKFPEFSNVALARIDLALDEAKLQVVESIWGRFYEVGVLHLAAHILAMQGALSTEANTSPQPLREIGSKTVGSLSVSYTSGKTGFESESGSYYLTKYGQRFLELKKLVTPHFGLVR</sequence>
<dbReference type="Pfam" id="PF13262">
    <property type="entry name" value="DUF4054"/>
    <property type="match status" value="1"/>
</dbReference>
<protein>
    <submittedName>
        <fullName evidence="1">Head to tail adaptor</fullName>
    </submittedName>
</protein>
<dbReference type="EMBL" id="BK032844">
    <property type="protein sequence ID" value="DAF63827.1"/>
    <property type="molecule type" value="Genomic_DNA"/>
</dbReference>
<accession>A0A8S5TL97</accession>
<dbReference type="InterPro" id="IPR025127">
    <property type="entry name" value="DUF4054"/>
</dbReference>